<gene>
    <name evidence="14" type="primary">pmpF</name>
    <name evidence="14" type="ordered locus">CTA_0950</name>
</gene>
<evidence type="ECO:0000256" key="1">
    <source>
        <dbReference type="ARBA" id="ARBA00004191"/>
    </source>
</evidence>
<dbReference type="AlphaFoldDB" id="A0A0H2X245"/>
<feature type="compositionally biased region" description="Low complexity" evidence="11">
    <location>
        <begin position="661"/>
        <end position="671"/>
    </location>
</feature>
<evidence type="ECO:0000256" key="3">
    <source>
        <dbReference type="ARBA" id="ARBA00007542"/>
    </source>
</evidence>
<dbReference type="GO" id="GO:0009279">
    <property type="term" value="C:cell outer membrane"/>
    <property type="evidence" value="ECO:0007669"/>
    <property type="project" value="UniProtKB-SubCell"/>
</dbReference>
<feature type="compositionally biased region" description="Low complexity" evidence="11">
    <location>
        <begin position="680"/>
        <end position="708"/>
    </location>
</feature>
<dbReference type="InterPro" id="IPR003368">
    <property type="entry name" value="POMP_repeat"/>
</dbReference>
<keyword evidence="8 12" id="KW-0732">Signal</keyword>
<dbReference type="EMBL" id="CP000051">
    <property type="protein sequence ID" value="AAX51156.1"/>
    <property type="molecule type" value="Genomic_DNA"/>
</dbReference>
<evidence type="ECO:0000313" key="14">
    <source>
        <dbReference type="EMBL" id="AAX51156.1"/>
    </source>
</evidence>
<reference evidence="14 15" key="1">
    <citation type="journal article" date="2005" name="Infect. Immun.">
        <title>Comparative genomic analysis of Chlamydia trachomatis oculotropic and genitotropic strains.</title>
        <authorList>
            <person name="Carlson J.H."/>
            <person name="Porcella S.F."/>
            <person name="McClarty G."/>
            <person name="Caldwell H.D."/>
        </authorList>
    </citation>
    <scope>NUCLEOTIDE SEQUENCE [LARGE SCALE GENOMIC DNA]</scope>
    <source>
        <strain evidence="15">ATCC VR-571B / DSM 19440 / HAR-13</strain>
    </source>
</reference>
<feature type="region of interest" description="Disordered" evidence="11">
    <location>
        <begin position="661"/>
        <end position="708"/>
    </location>
</feature>
<evidence type="ECO:0000256" key="7">
    <source>
        <dbReference type="ARBA" id="ARBA00022692"/>
    </source>
</evidence>
<evidence type="ECO:0000256" key="8">
    <source>
        <dbReference type="ARBA" id="ARBA00022729"/>
    </source>
</evidence>
<dbReference type="Pfam" id="PF07548">
    <property type="entry name" value="ChlamPMP_M"/>
    <property type="match status" value="1"/>
</dbReference>
<dbReference type="InterPro" id="IPR011427">
    <property type="entry name" value="Polymorphic_membr_middle"/>
</dbReference>
<feature type="compositionally biased region" description="Low complexity" evidence="11">
    <location>
        <begin position="282"/>
        <end position="292"/>
    </location>
</feature>
<dbReference type="SMART" id="SM00869">
    <property type="entry name" value="Autotransporter"/>
    <property type="match status" value="1"/>
</dbReference>
<comment type="subcellular location">
    <subcellularLocation>
        <location evidence="2">Cell outer membrane</location>
        <topology evidence="2">Peripheral membrane protein</topology>
        <orientation evidence="2">Extracellular side</orientation>
    </subcellularLocation>
    <subcellularLocation>
        <location evidence="1">Secreted</location>
        <location evidence="1">Cell wall</location>
    </subcellularLocation>
</comment>
<organism evidence="14 15">
    <name type="scientific">Chlamydia trachomatis serovar A (strain ATCC VR-571B / DSM 19440 / HAR-13)</name>
    <dbReference type="NCBI Taxonomy" id="315277"/>
    <lineage>
        <taxon>Bacteria</taxon>
        <taxon>Pseudomonadati</taxon>
        <taxon>Chlamydiota</taxon>
        <taxon>Chlamydiia</taxon>
        <taxon>Chlamydiales</taxon>
        <taxon>Chlamydiaceae</taxon>
        <taxon>Chlamydia/Chlamydophila group</taxon>
        <taxon>Chlamydia</taxon>
    </lineage>
</organism>
<feature type="chain" id="PRO_5002601212" evidence="12">
    <location>
        <begin position="26"/>
        <end position="1034"/>
    </location>
</feature>
<evidence type="ECO:0000313" key="15">
    <source>
        <dbReference type="Proteomes" id="UP000002532"/>
    </source>
</evidence>
<dbReference type="PROSITE" id="PS51208">
    <property type="entry name" value="AUTOTRANSPORTER"/>
    <property type="match status" value="1"/>
</dbReference>
<keyword evidence="6" id="KW-0964">Secreted</keyword>
<protein>
    <submittedName>
        <fullName evidence="14">Polymorphic outer membrane protein</fullName>
    </submittedName>
</protein>
<keyword evidence="7" id="KW-0812">Transmembrane</keyword>
<keyword evidence="4" id="KW-1134">Transmembrane beta strand</keyword>
<dbReference type="InterPro" id="IPR036709">
    <property type="entry name" value="Autotransporte_beta_dom_sf"/>
</dbReference>
<dbReference type="KEGG" id="cta:CTA_0950"/>
<feature type="region of interest" description="Disordered" evidence="11">
    <location>
        <begin position="282"/>
        <end position="303"/>
    </location>
</feature>
<evidence type="ECO:0000256" key="2">
    <source>
        <dbReference type="ARBA" id="ARBA00004416"/>
    </source>
</evidence>
<dbReference type="NCBIfam" id="TIGR01376">
    <property type="entry name" value="POMP_repeat"/>
    <property type="match status" value="3"/>
</dbReference>
<keyword evidence="9" id="KW-0472">Membrane</keyword>
<dbReference type="HOGENOM" id="CLU_004549_2_0_0"/>
<dbReference type="SUPFAM" id="SSF103515">
    <property type="entry name" value="Autotransporter"/>
    <property type="match status" value="1"/>
</dbReference>
<evidence type="ECO:0000256" key="9">
    <source>
        <dbReference type="ARBA" id="ARBA00023136"/>
    </source>
</evidence>
<dbReference type="Proteomes" id="UP000002532">
    <property type="component" value="Chromosome"/>
</dbReference>
<evidence type="ECO:0000256" key="4">
    <source>
        <dbReference type="ARBA" id="ARBA00022452"/>
    </source>
</evidence>
<keyword evidence="5" id="KW-0134">Cell wall</keyword>
<evidence type="ECO:0000256" key="10">
    <source>
        <dbReference type="ARBA" id="ARBA00023237"/>
    </source>
</evidence>
<feature type="domain" description="Autotransporter" evidence="13">
    <location>
        <begin position="755"/>
        <end position="1034"/>
    </location>
</feature>
<dbReference type="Pfam" id="PF02415">
    <property type="entry name" value="Chlam_PMP"/>
    <property type="match status" value="3"/>
</dbReference>
<accession>A0A0H2X245</accession>
<comment type="similarity">
    <text evidence="3">Belongs to the PMP outer membrane protein family.</text>
</comment>
<dbReference type="InterPro" id="IPR005546">
    <property type="entry name" value="Autotransporte_beta"/>
</dbReference>
<proteinExistence type="inferred from homology"/>
<evidence type="ECO:0000256" key="11">
    <source>
        <dbReference type="SAM" id="MobiDB-lite"/>
    </source>
</evidence>
<name>A0A0H2X245_CHLTA</name>
<sequence length="1034" mass="112772">MIKRTSLSFVCLSFFYLSTISNSQANETDTLQFRRFTFSDRDIEFVLDPFSLITAQNITLSNITSWGEGACTISGNTQTQIFSNSINTTSAAGGAFDMVTTSFTASDNANLLFYNNYCTHNKGGGAIRSGGPIRFLNNQDVLFYNNTSAGAKYVGTGDHDEKNRGGALYATTITLTGNRTLTFINNMSGDCGGAISADTQISITDTVKGILFENNHTLNHIPDTQAENMARGGAICSRRDLCSISNNSGPIVFNYNQGGKGGAISATRCVIDNNKERIIFSNNSSLGSRQSSPKSDGGAIQTTQGFTLRNNKGSIYFDNNTATHAGGAIDCGYIDIRDNGPVYFLNNSAAWGAALNLSKSSATANYIHTGTGDIIFNNNVIFTFDANLLGVRKLFHINNNIVTPYTLSLGAKKDTRIYFYDLFQWERVKENGNNNPPSPNSRNTITINPEKEFSGAVVFSYNQMSSDVRTLMGKERNYIKEAPTTLKFGTLAIEDGAELEIWNIPFTQESTSLLALGSDATLTVGKNGKLTITNLGVILPAILKENYIPPCIRVNPQDMTQNTNANQPPPSTKDVSTQMIFFDGDLALVDENYESVYDSMDLSRGKAEQPILSIETTNDGQLGSNWQTSLNTSLLSPPHYGYQGLWTPTWLTTTYTVTLSNNSSNPTSATSIAEQKKTSETFTPSNTTTASIPNIKASAGSGSGSASNSGEVTITKHTLVVNWAPVGYIVDPIRRGDLIANSLVHSGRNMTMSLRSLLPDNSWFALQGAATTLFTKQQKRLSYHGYSSASKGYTVSSQASGAHGHKFLLSFSQSSDKMKEKETNNRISSRYYLSALCFEHPMFDRIALIGAAACNYGTHKMRSFYGTKKSSKGKFHSTTLGASLRCELRDSMPLRSIMLTPFAQALFSRTEPASIRESGDLARLFTLEQAHTAVVSPIGIKGTYSSDTWPTLSWEMELAYQPTLYWKRPLLNTLLIQNNGSWVTTNTPLAKHSFYGRGSHSLKFSHLKLFANYQAEVATSTVSHYINAGGALVF</sequence>
<evidence type="ECO:0000256" key="6">
    <source>
        <dbReference type="ARBA" id="ARBA00022525"/>
    </source>
</evidence>
<keyword evidence="10" id="KW-0998">Cell outer membrane</keyword>
<keyword evidence="15" id="KW-1185">Reference proteome</keyword>
<dbReference type="RefSeq" id="WP_011324913.1">
    <property type="nucleotide sequence ID" value="NC_007429.1"/>
</dbReference>
<evidence type="ECO:0000256" key="12">
    <source>
        <dbReference type="SAM" id="SignalP"/>
    </source>
</evidence>
<dbReference type="Pfam" id="PF03797">
    <property type="entry name" value="Autotransporter"/>
    <property type="match status" value="1"/>
</dbReference>
<evidence type="ECO:0000259" key="13">
    <source>
        <dbReference type="PROSITE" id="PS51208"/>
    </source>
</evidence>
<feature type="signal peptide" evidence="12">
    <location>
        <begin position="1"/>
        <end position="25"/>
    </location>
</feature>
<evidence type="ECO:0000256" key="5">
    <source>
        <dbReference type="ARBA" id="ARBA00022512"/>
    </source>
</evidence>